<keyword evidence="1" id="KW-0472">Membrane</keyword>
<dbReference type="EMBL" id="FNPV01000006">
    <property type="protein sequence ID" value="SDY96593.1"/>
    <property type="molecule type" value="Genomic_DNA"/>
</dbReference>
<dbReference type="AlphaFoldDB" id="A0A1H3P6J8"/>
<name>A0A1H3P6J8_9FIRM</name>
<feature type="transmembrane region" description="Helical" evidence="1">
    <location>
        <begin position="110"/>
        <end position="130"/>
    </location>
</feature>
<gene>
    <name evidence="2" type="ORF">SAMN05192546_10632</name>
</gene>
<dbReference type="OrthoDB" id="2886722at2"/>
<evidence type="ECO:0000313" key="3">
    <source>
        <dbReference type="Proteomes" id="UP000199230"/>
    </source>
</evidence>
<protein>
    <recommendedName>
        <fullName evidence="4">Nickel transport protein</fullName>
    </recommendedName>
</protein>
<evidence type="ECO:0000256" key="1">
    <source>
        <dbReference type="SAM" id="Phobius"/>
    </source>
</evidence>
<dbReference type="STRING" id="159292.SAMN05192546_10632"/>
<accession>A0A1H3P6J8</accession>
<proteinExistence type="predicted"/>
<evidence type="ECO:0000313" key="2">
    <source>
        <dbReference type="EMBL" id="SDY96593.1"/>
    </source>
</evidence>
<sequence>MKAKKQLIPILSLIFILLLTSTAFAHRMLIEIENEGLLKVKYDDNTSAGFADVQLFDEDNQLLLEGKTDENGYFQYDTAIKFYRLVADDGLGHRARWRDGQTESLHGVPIWMSTLLGISFFLLIAAIIHYRSNQGRKTPSYKSKV</sequence>
<organism evidence="2 3">
    <name type="scientific">Tindallia californiensis</name>
    <dbReference type="NCBI Taxonomy" id="159292"/>
    <lineage>
        <taxon>Bacteria</taxon>
        <taxon>Bacillati</taxon>
        <taxon>Bacillota</taxon>
        <taxon>Clostridia</taxon>
        <taxon>Peptostreptococcales</taxon>
        <taxon>Tindalliaceae</taxon>
        <taxon>Tindallia</taxon>
    </lineage>
</organism>
<keyword evidence="1" id="KW-0812">Transmembrane</keyword>
<keyword evidence="3" id="KW-1185">Reference proteome</keyword>
<evidence type="ECO:0008006" key="4">
    <source>
        <dbReference type="Google" id="ProtNLM"/>
    </source>
</evidence>
<dbReference type="Proteomes" id="UP000199230">
    <property type="component" value="Unassembled WGS sequence"/>
</dbReference>
<keyword evidence="1" id="KW-1133">Transmembrane helix</keyword>
<dbReference type="RefSeq" id="WP_093313701.1">
    <property type="nucleotide sequence ID" value="NZ_FNPV01000006.1"/>
</dbReference>
<reference evidence="2 3" key="1">
    <citation type="submission" date="2016-10" db="EMBL/GenBank/DDBJ databases">
        <authorList>
            <person name="de Groot N.N."/>
        </authorList>
    </citation>
    <scope>NUCLEOTIDE SEQUENCE [LARGE SCALE GENOMIC DNA]</scope>
    <source>
        <strain evidence="2 3">APO</strain>
    </source>
</reference>